<reference evidence="1" key="2">
    <citation type="submission" date="2020-09" db="EMBL/GenBank/DDBJ databases">
        <authorList>
            <person name="Sun Q."/>
            <person name="Kim S."/>
        </authorList>
    </citation>
    <scope>NUCLEOTIDE SEQUENCE</scope>
    <source>
        <strain evidence="1">KCTC 12870</strain>
    </source>
</reference>
<dbReference type="EMBL" id="BMXG01000004">
    <property type="protein sequence ID" value="GHB95570.1"/>
    <property type="molecule type" value="Genomic_DNA"/>
</dbReference>
<organism evidence="1 2">
    <name type="scientific">Cerasicoccus arenae</name>
    <dbReference type="NCBI Taxonomy" id="424488"/>
    <lineage>
        <taxon>Bacteria</taxon>
        <taxon>Pseudomonadati</taxon>
        <taxon>Verrucomicrobiota</taxon>
        <taxon>Opitutia</taxon>
        <taxon>Puniceicoccales</taxon>
        <taxon>Cerasicoccaceae</taxon>
        <taxon>Cerasicoccus</taxon>
    </lineage>
</organism>
<evidence type="ECO:0000313" key="2">
    <source>
        <dbReference type="Proteomes" id="UP000642829"/>
    </source>
</evidence>
<evidence type="ECO:0000313" key="1">
    <source>
        <dbReference type="EMBL" id="GHB95570.1"/>
    </source>
</evidence>
<dbReference type="Proteomes" id="UP000642829">
    <property type="component" value="Unassembled WGS sequence"/>
</dbReference>
<accession>A0A8J3GCP4</accession>
<sequence>MSTDLYGWKCHTLKSGDATLAMPTEIGPRIVSCTIDGADNLFHVIKEEQGGFGEPDWMLRGGHRLWHSPEQNPRSYDPDNTPIKVAEIDEGREFLLEAPGPDHSGMVKSIQIAALGAETFKLTHRIRNTLQWPVQFAPWALTVMERGGYSTIPLLPKGDHETDLLPNYTMVPWTYTDFSRPEWEFHQDFIGIDTTKTAVAQKLGLTNYPGWAAYWQPAGTFVKAAHVELRKTYPDFGCVYETFCNDFMIELETLGPLTTVPAGGAIEHVEYWGVFAGLPKPDSDKVFNEEFRPIIEGWRTDLIS</sequence>
<proteinExistence type="predicted"/>
<name>A0A8J3GCP4_9BACT</name>
<dbReference type="AlphaFoldDB" id="A0A8J3GCP4"/>
<comment type="caution">
    <text evidence="1">The sequence shown here is derived from an EMBL/GenBank/DDBJ whole genome shotgun (WGS) entry which is preliminary data.</text>
</comment>
<keyword evidence="2" id="KW-1185">Reference proteome</keyword>
<dbReference type="RefSeq" id="WP_189512337.1">
    <property type="nucleotide sequence ID" value="NZ_BMXG01000004.1"/>
</dbReference>
<reference evidence="1" key="1">
    <citation type="journal article" date="2014" name="Int. J. Syst. Evol. Microbiol.">
        <title>Complete genome sequence of Corynebacterium casei LMG S-19264T (=DSM 44701T), isolated from a smear-ripened cheese.</title>
        <authorList>
            <consortium name="US DOE Joint Genome Institute (JGI-PGF)"/>
            <person name="Walter F."/>
            <person name="Albersmeier A."/>
            <person name="Kalinowski J."/>
            <person name="Ruckert C."/>
        </authorList>
    </citation>
    <scope>NUCLEOTIDE SEQUENCE</scope>
    <source>
        <strain evidence="1">KCTC 12870</strain>
    </source>
</reference>
<gene>
    <name evidence="1" type="ORF">GCM10007047_09230</name>
</gene>
<protein>
    <submittedName>
        <fullName evidence="1">Uncharacterized protein</fullName>
    </submittedName>
</protein>